<evidence type="ECO:0000313" key="3">
    <source>
        <dbReference type="EMBL" id="ESO09814.1"/>
    </source>
</evidence>
<accession>T1FK85</accession>
<evidence type="ECO:0000313" key="5">
    <source>
        <dbReference type="Proteomes" id="UP000015101"/>
    </source>
</evidence>
<dbReference type="EMBL" id="AMQM01009000">
    <property type="status" value="NOT_ANNOTATED_CDS"/>
    <property type="molecule type" value="Genomic_DNA"/>
</dbReference>
<dbReference type="EnsemblMetazoa" id="HelroT183814">
    <property type="protein sequence ID" value="HelroP183814"/>
    <property type="gene ID" value="HelroG183814"/>
</dbReference>
<organism evidence="4 5">
    <name type="scientific">Helobdella robusta</name>
    <name type="common">Californian leech</name>
    <dbReference type="NCBI Taxonomy" id="6412"/>
    <lineage>
        <taxon>Eukaryota</taxon>
        <taxon>Metazoa</taxon>
        <taxon>Spiralia</taxon>
        <taxon>Lophotrochozoa</taxon>
        <taxon>Annelida</taxon>
        <taxon>Clitellata</taxon>
        <taxon>Hirudinea</taxon>
        <taxon>Rhynchobdellida</taxon>
        <taxon>Glossiphoniidae</taxon>
        <taxon>Helobdella</taxon>
    </lineage>
</organism>
<keyword evidence="1" id="KW-0812">Transmembrane</keyword>
<sequence length="412" mass="47043">MVEINSMFLIHFLTILITFGMVPNRAETAQTIIVESSSSVLGEDEPLQISCRVRSDNSKPQIQYIHIPSGEDDALGRVNYNEGVVGLRGGSPEKRAQEKKEVDINSELWPKTKFSYEEKDGVHVFKVDIPAQKTKLHLRLKNESLIICEVVRTYPLPRVRVFLAGSDYTDWFDRFVSLSRDEGGKSFYYDMAISSKYLRITPSDDHKKVKCQVDYPSVARKLGASERLYVGEVSHTIDLVDYKPTIECEDDRGTLRARLHEQTFQLNCSISSKPKLSYSAISWPRLTKGREVLEVGSQLGNYQVLLFDDENNSNTQNFIFRIMHIYPQHFRKYLIEARNMEGGSFYEVDLKESEWVVRSLQRGSSSSTWFPTDPQRSEKRSVIIIITAVVIIIITIDVIVIVPVATDDVTVE</sequence>
<keyword evidence="1" id="KW-1133">Transmembrane helix</keyword>
<evidence type="ECO:0008006" key="6">
    <source>
        <dbReference type="Google" id="ProtNLM"/>
    </source>
</evidence>
<dbReference type="AlphaFoldDB" id="T1FK85"/>
<feature type="transmembrane region" description="Helical" evidence="1">
    <location>
        <begin position="382"/>
        <end position="405"/>
    </location>
</feature>
<dbReference type="EMBL" id="KB095906">
    <property type="protein sequence ID" value="ESO09814.1"/>
    <property type="molecule type" value="Genomic_DNA"/>
</dbReference>
<evidence type="ECO:0000256" key="2">
    <source>
        <dbReference type="SAM" id="SignalP"/>
    </source>
</evidence>
<dbReference type="CTD" id="20209234"/>
<gene>
    <name evidence="4" type="primary">20209234</name>
    <name evidence="3" type="ORF">HELRODRAFT_183814</name>
</gene>
<dbReference type="InParanoid" id="T1FK85"/>
<dbReference type="HOGENOM" id="CLU_667783_0_0_1"/>
<dbReference type="GeneID" id="20209234"/>
<dbReference type="RefSeq" id="XP_009012080.1">
    <property type="nucleotide sequence ID" value="XM_009013832.1"/>
</dbReference>
<reference evidence="3 5" key="2">
    <citation type="journal article" date="2013" name="Nature">
        <title>Insights into bilaterian evolution from three spiralian genomes.</title>
        <authorList>
            <person name="Simakov O."/>
            <person name="Marletaz F."/>
            <person name="Cho S.J."/>
            <person name="Edsinger-Gonzales E."/>
            <person name="Havlak P."/>
            <person name="Hellsten U."/>
            <person name="Kuo D.H."/>
            <person name="Larsson T."/>
            <person name="Lv J."/>
            <person name="Arendt D."/>
            <person name="Savage R."/>
            <person name="Osoegawa K."/>
            <person name="de Jong P."/>
            <person name="Grimwood J."/>
            <person name="Chapman J.A."/>
            <person name="Shapiro H."/>
            <person name="Aerts A."/>
            <person name="Otillar R.P."/>
            <person name="Terry A.Y."/>
            <person name="Boore J.L."/>
            <person name="Grigoriev I.V."/>
            <person name="Lindberg D.R."/>
            <person name="Seaver E.C."/>
            <person name="Weisblat D.A."/>
            <person name="Putnam N.H."/>
            <person name="Rokhsar D.S."/>
        </authorList>
    </citation>
    <scope>NUCLEOTIDE SEQUENCE</scope>
</reference>
<keyword evidence="1" id="KW-0472">Membrane</keyword>
<proteinExistence type="predicted"/>
<reference evidence="5" key="1">
    <citation type="submission" date="2012-12" db="EMBL/GenBank/DDBJ databases">
        <authorList>
            <person name="Hellsten U."/>
            <person name="Grimwood J."/>
            <person name="Chapman J.A."/>
            <person name="Shapiro H."/>
            <person name="Aerts A."/>
            <person name="Otillar R.P."/>
            <person name="Terry A.Y."/>
            <person name="Boore J.L."/>
            <person name="Simakov O."/>
            <person name="Marletaz F."/>
            <person name="Cho S.-J."/>
            <person name="Edsinger-Gonzales E."/>
            <person name="Havlak P."/>
            <person name="Kuo D.-H."/>
            <person name="Larsson T."/>
            <person name="Lv J."/>
            <person name="Arendt D."/>
            <person name="Savage R."/>
            <person name="Osoegawa K."/>
            <person name="de Jong P."/>
            <person name="Lindberg D.R."/>
            <person name="Seaver E.C."/>
            <person name="Weisblat D.A."/>
            <person name="Putnam N.H."/>
            <person name="Grigoriev I.V."/>
            <person name="Rokhsar D.S."/>
        </authorList>
    </citation>
    <scope>NUCLEOTIDE SEQUENCE</scope>
</reference>
<protein>
    <recommendedName>
        <fullName evidence="6">Ig-like domain-containing protein</fullName>
    </recommendedName>
</protein>
<keyword evidence="2" id="KW-0732">Signal</keyword>
<keyword evidence="5" id="KW-1185">Reference proteome</keyword>
<dbReference type="KEGG" id="hro:HELRODRAFT_183814"/>
<evidence type="ECO:0000313" key="4">
    <source>
        <dbReference type="EnsemblMetazoa" id="HelroP183814"/>
    </source>
</evidence>
<dbReference type="Proteomes" id="UP000015101">
    <property type="component" value="Unassembled WGS sequence"/>
</dbReference>
<reference evidence="4" key="3">
    <citation type="submission" date="2015-06" db="UniProtKB">
        <authorList>
            <consortium name="EnsemblMetazoa"/>
        </authorList>
    </citation>
    <scope>IDENTIFICATION</scope>
</reference>
<evidence type="ECO:0000256" key="1">
    <source>
        <dbReference type="SAM" id="Phobius"/>
    </source>
</evidence>
<feature type="chain" id="PRO_5010980823" description="Ig-like domain-containing protein" evidence="2">
    <location>
        <begin position="29"/>
        <end position="412"/>
    </location>
</feature>
<feature type="signal peptide" evidence="2">
    <location>
        <begin position="1"/>
        <end position="28"/>
    </location>
</feature>
<name>T1FK85_HELRO</name>